<dbReference type="PANTHER" id="PTHR37625">
    <property type="entry name" value="OUTER MEMBRANE LIPOPROTEIN-RELATED"/>
    <property type="match status" value="1"/>
</dbReference>
<dbReference type="Pfam" id="PF12790">
    <property type="entry name" value="T6SS-SciN"/>
    <property type="match status" value="1"/>
</dbReference>
<accession>A0A3E0U2C0</accession>
<keyword evidence="2" id="KW-0449">Lipoprotein</keyword>
<keyword evidence="1" id="KW-0732">Signal</keyword>
<dbReference type="PANTHER" id="PTHR37625:SF4">
    <property type="entry name" value="OUTER MEMBRANE LIPOPROTEIN"/>
    <property type="match status" value="1"/>
</dbReference>
<feature type="chain" id="PRO_5017674848" evidence="1">
    <location>
        <begin position="20"/>
        <end position="169"/>
    </location>
</feature>
<evidence type="ECO:0000313" key="2">
    <source>
        <dbReference type="EMBL" id="REL30713.1"/>
    </source>
</evidence>
<dbReference type="PROSITE" id="PS51257">
    <property type="entry name" value="PROKAR_LIPOPROTEIN"/>
    <property type="match status" value="1"/>
</dbReference>
<evidence type="ECO:0000256" key="1">
    <source>
        <dbReference type="SAM" id="SignalP"/>
    </source>
</evidence>
<dbReference type="NCBIfam" id="TIGR03352">
    <property type="entry name" value="VI_chp_3"/>
    <property type="match status" value="1"/>
</dbReference>
<sequence>MFAKIITIFSFIMLLSACASDDVLDRYSLPITVRVEASDNLNWANNTANPVALRVYQLTNAERFQQADFISLFQSDKQLLAEQLVELKRIYPILPATTQDITVKLLPTTRFLAVVAEFTDYQNLVTSSVIELPEDISAETDIWLGLQSTGVRLSVIKEESLLDKIIKWD</sequence>
<dbReference type="RefSeq" id="WP_116015121.1">
    <property type="nucleotide sequence ID" value="NZ_QUOT01000001.1"/>
</dbReference>
<dbReference type="EMBL" id="QUOT01000001">
    <property type="protein sequence ID" value="REL30713.1"/>
    <property type="molecule type" value="Genomic_DNA"/>
</dbReference>
<dbReference type="InterPro" id="IPR038706">
    <property type="entry name" value="Type_VI_SciN-like_sf"/>
</dbReference>
<proteinExistence type="predicted"/>
<name>A0A3E0U2C0_9GAMM</name>
<protein>
    <submittedName>
        <fullName evidence="2">Type VI secretion system lipoprotein TssJ</fullName>
    </submittedName>
</protein>
<reference evidence="3" key="1">
    <citation type="submission" date="2018-08" db="EMBL/GenBank/DDBJ databases">
        <title>Thalassotalea euphylliae genome.</title>
        <authorList>
            <person name="Summers S."/>
            <person name="Rice S.A."/>
            <person name="Freckelton M.L."/>
            <person name="Nedved B.T."/>
            <person name="Hadfield M.G."/>
        </authorList>
    </citation>
    <scope>NUCLEOTIDE SEQUENCE [LARGE SCALE GENOMIC DNA]</scope>
    <source>
        <strain evidence="3">H3</strain>
    </source>
</reference>
<feature type="signal peptide" evidence="1">
    <location>
        <begin position="1"/>
        <end position="19"/>
    </location>
</feature>
<dbReference type="InterPro" id="IPR017734">
    <property type="entry name" value="T6SS_SciN"/>
</dbReference>
<gene>
    <name evidence="2" type="primary">tssJ</name>
    <name evidence="2" type="ORF">DXX94_08290</name>
</gene>
<dbReference type="Proteomes" id="UP000256899">
    <property type="component" value="Unassembled WGS sequence"/>
</dbReference>
<comment type="caution">
    <text evidence="2">The sequence shown here is derived from an EMBL/GenBank/DDBJ whole genome shotgun (WGS) entry which is preliminary data.</text>
</comment>
<keyword evidence="3" id="KW-1185">Reference proteome</keyword>
<evidence type="ECO:0000313" key="3">
    <source>
        <dbReference type="Proteomes" id="UP000256899"/>
    </source>
</evidence>
<organism evidence="2 3">
    <name type="scientific">Thalassotalea euphylliae</name>
    <dbReference type="NCBI Taxonomy" id="1655234"/>
    <lineage>
        <taxon>Bacteria</taxon>
        <taxon>Pseudomonadati</taxon>
        <taxon>Pseudomonadota</taxon>
        <taxon>Gammaproteobacteria</taxon>
        <taxon>Alteromonadales</taxon>
        <taxon>Colwelliaceae</taxon>
        <taxon>Thalassotalea</taxon>
    </lineage>
</organism>
<dbReference type="Gene3D" id="2.60.40.4150">
    <property type="entry name" value="Type VI secretion system, lipoprotein SciN"/>
    <property type="match status" value="1"/>
</dbReference>
<dbReference type="AlphaFoldDB" id="A0A3E0U2C0"/>